<dbReference type="OrthoDB" id="286404at2"/>
<accession>A0A4Z1C6R0</accession>
<evidence type="ECO:0000313" key="3">
    <source>
        <dbReference type="EMBL" id="TGN65062.1"/>
    </source>
</evidence>
<name>A0A4Z1C6R0_9ACTN</name>
<keyword evidence="4" id="KW-1185">Reference proteome</keyword>
<dbReference type="InterPro" id="IPR036291">
    <property type="entry name" value="NAD(P)-bd_dom_sf"/>
</dbReference>
<dbReference type="Pfam" id="PF13561">
    <property type="entry name" value="adh_short_C2"/>
    <property type="match status" value="1"/>
</dbReference>
<dbReference type="RefSeq" id="WP_135839565.1">
    <property type="nucleotide sequence ID" value="NZ_SRRO01000001.1"/>
</dbReference>
<dbReference type="SUPFAM" id="SSF51735">
    <property type="entry name" value="NAD(P)-binding Rossmann-fold domains"/>
    <property type="match status" value="1"/>
</dbReference>
<reference evidence="3 4" key="1">
    <citation type="submission" date="2019-04" db="EMBL/GenBank/DDBJ databases">
        <title>Three New Species of Nocardioides, Nocardioides euryhalodurans sp. nov., Nocardioides seonyuensis sp. nov. and Nocardioides eburneoflavus sp. nov. Isolated from Soil.</title>
        <authorList>
            <person name="Roh S.G."/>
            <person name="Lee C."/>
            <person name="Kim M.-K."/>
            <person name="Kim S.B."/>
        </authorList>
    </citation>
    <scope>NUCLEOTIDE SEQUENCE [LARGE SCALE GENOMIC DNA]</scope>
    <source>
        <strain evidence="3 4">MMS17-SY213</strain>
    </source>
</reference>
<organism evidence="3 4">
    <name type="scientific">Nocardioides eburneiflavus</name>
    <dbReference type="NCBI Taxonomy" id="2518372"/>
    <lineage>
        <taxon>Bacteria</taxon>
        <taxon>Bacillati</taxon>
        <taxon>Actinomycetota</taxon>
        <taxon>Actinomycetes</taxon>
        <taxon>Propionibacteriales</taxon>
        <taxon>Nocardioidaceae</taxon>
        <taxon>Nocardioides</taxon>
    </lineage>
</organism>
<sequence>MPTNAESSAADLFDMAGKRALVTGASRGIGRAIALEFAARGAVVSAMARTNSDLVETCTRASEMPGSISPVVADLGNPDAIRDGVSQATAELGGLDILVNNAGYDNEQTVQRTTLDEWQRVMDLNLRAVLLLCQEAGPQLLDGGGKVVNVASMFGLVAVRGEAAYTASKHAVIGLTKALALEWARKGVQVNALCPGFVETDMLASATAVEEAAAYMRKATPVGRWAQVEDMTGPAVFLATAASNFMTGQTLVVDGGYTAQ</sequence>
<dbReference type="InterPro" id="IPR002347">
    <property type="entry name" value="SDR_fam"/>
</dbReference>
<dbReference type="GO" id="GO:0016616">
    <property type="term" value="F:oxidoreductase activity, acting on the CH-OH group of donors, NAD or NADP as acceptor"/>
    <property type="evidence" value="ECO:0007669"/>
    <property type="project" value="TreeGrafter"/>
</dbReference>
<dbReference type="AlphaFoldDB" id="A0A4Z1C6R0"/>
<dbReference type="PANTHER" id="PTHR42760">
    <property type="entry name" value="SHORT-CHAIN DEHYDROGENASES/REDUCTASES FAMILY MEMBER"/>
    <property type="match status" value="1"/>
</dbReference>
<dbReference type="PANTHER" id="PTHR42760:SF115">
    <property type="entry name" value="3-OXOACYL-[ACYL-CARRIER-PROTEIN] REDUCTASE FABG"/>
    <property type="match status" value="1"/>
</dbReference>
<gene>
    <name evidence="3" type="ORF">EXE59_14625</name>
</gene>
<evidence type="ECO:0000256" key="1">
    <source>
        <dbReference type="ARBA" id="ARBA00006484"/>
    </source>
</evidence>
<dbReference type="PRINTS" id="PR00081">
    <property type="entry name" value="GDHRDH"/>
</dbReference>
<dbReference type="PRINTS" id="PR00080">
    <property type="entry name" value="SDRFAMILY"/>
</dbReference>
<proteinExistence type="inferred from homology"/>
<protein>
    <submittedName>
        <fullName evidence="3">SDR family oxidoreductase</fullName>
    </submittedName>
</protein>
<dbReference type="FunFam" id="3.40.50.720:FF:000084">
    <property type="entry name" value="Short-chain dehydrogenase reductase"/>
    <property type="match status" value="1"/>
</dbReference>
<dbReference type="EMBL" id="SRRO01000001">
    <property type="protein sequence ID" value="TGN65062.1"/>
    <property type="molecule type" value="Genomic_DNA"/>
</dbReference>
<comment type="caution">
    <text evidence="3">The sequence shown here is derived from an EMBL/GenBank/DDBJ whole genome shotgun (WGS) entry which is preliminary data.</text>
</comment>
<dbReference type="Proteomes" id="UP000297496">
    <property type="component" value="Unassembled WGS sequence"/>
</dbReference>
<dbReference type="InterPro" id="IPR020904">
    <property type="entry name" value="Sc_DH/Rdtase_CS"/>
</dbReference>
<keyword evidence="2" id="KW-0560">Oxidoreductase</keyword>
<evidence type="ECO:0000313" key="4">
    <source>
        <dbReference type="Proteomes" id="UP000297496"/>
    </source>
</evidence>
<evidence type="ECO:0000256" key="2">
    <source>
        <dbReference type="ARBA" id="ARBA00023002"/>
    </source>
</evidence>
<comment type="similarity">
    <text evidence="1">Belongs to the short-chain dehydrogenases/reductases (SDR) family.</text>
</comment>
<dbReference type="PROSITE" id="PS00061">
    <property type="entry name" value="ADH_SHORT"/>
    <property type="match status" value="1"/>
</dbReference>
<dbReference type="Gene3D" id="3.40.50.720">
    <property type="entry name" value="NAD(P)-binding Rossmann-like Domain"/>
    <property type="match status" value="1"/>
</dbReference>